<evidence type="ECO:0000313" key="1">
    <source>
        <dbReference type="EMBL" id="MBW0562848.1"/>
    </source>
</evidence>
<keyword evidence="2" id="KW-1185">Reference proteome</keyword>
<evidence type="ECO:0000313" key="2">
    <source>
        <dbReference type="Proteomes" id="UP000765509"/>
    </source>
</evidence>
<accession>A0A9Q3PI84</accession>
<name>A0A9Q3PI84_9BASI</name>
<organism evidence="1 2">
    <name type="scientific">Austropuccinia psidii MF-1</name>
    <dbReference type="NCBI Taxonomy" id="1389203"/>
    <lineage>
        <taxon>Eukaryota</taxon>
        <taxon>Fungi</taxon>
        <taxon>Dikarya</taxon>
        <taxon>Basidiomycota</taxon>
        <taxon>Pucciniomycotina</taxon>
        <taxon>Pucciniomycetes</taxon>
        <taxon>Pucciniales</taxon>
        <taxon>Sphaerophragmiaceae</taxon>
        <taxon>Austropuccinia</taxon>
    </lineage>
</organism>
<gene>
    <name evidence="1" type="ORF">O181_102563</name>
</gene>
<reference evidence="1" key="1">
    <citation type="submission" date="2021-03" db="EMBL/GenBank/DDBJ databases">
        <title>Draft genome sequence of rust myrtle Austropuccinia psidii MF-1, a brazilian biotype.</title>
        <authorList>
            <person name="Quecine M.C."/>
            <person name="Pachon D.M.R."/>
            <person name="Bonatelli M.L."/>
            <person name="Correr F.H."/>
            <person name="Franceschini L.M."/>
            <person name="Leite T.F."/>
            <person name="Margarido G.R.A."/>
            <person name="Almeida C.A."/>
            <person name="Ferrarezi J.A."/>
            <person name="Labate C.A."/>
        </authorList>
    </citation>
    <scope>NUCLEOTIDE SEQUENCE</scope>
    <source>
        <strain evidence="1">MF-1</strain>
    </source>
</reference>
<proteinExistence type="predicted"/>
<dbReference type="AlphaFoldDB" id="A0A9Q3PI84"/>
<dbReference type="Proteomes" id="UP000765509">
    <property type="component" value="Unassembled WGS sequence"/>
</dbReference>
<protein>
    <submittedName>
        <fullName evidence="1">Uncharacterized protein</fullName>
    </submittedName>
</protein>
<dbReference type="EMBL" id="AVOT02073297">
    <property type="protein sequence ID" value="MBW0562848.1"/>
    <property type="molecule type" value="Genomic_DNA"/>
</dbReference>
<comment type="caution">
    <text evidence="1">The sequence shown here is derived from an EMBL/GenBank/DDBJ whole genome shotgun (WGS) entry which is preliminary data.</text>
</comment>
<sequence>MGGTSFMELEMTDIHHLFEMSSGIYGSFNGSKSRNLGSSNNWHNKGRDHSKINIRQQSFNTDSNQQWESEELEKYQEIISSDQQNDYYRESTTGLDQLSVTEGRYIH</sequence>